<feature type="transmembrane region" description="Helical" evidence="1">
    <location>
        <begin position="330"/>
        <end position="348"/>
    </location>
</feature>
<evidence type="ECO:0008006" key="4">
    <source>
        <dbReference type="Google" id="ProtNLM"/>
    </source>
</evidence>
<dbReference type="InterPro" id="IPR050445">
    <property type="entry name" value="Bact_polysacc_biosynth/exp"/>
</dbReference>
<keyword evidence="1" id="KW-0812">Transmembrane</keyword>
<organism evidence="2 3">
    <name type="scientific">Pedobacter steynii</name>
    <dbReference type="NCBI Taxonomy" id="430522"/>
    <lineage>
        <taxon>Bacteria</taxon>
        <taxon>Pseudomonadati</taxon>
        <taxon>Bacteroidota</taxon>
        <taxon>Sphingobacteriia</taxon>
        <taxon>Sphingobacteriales</taxon>
        <taxon>Sphingobacteriaceae</taxon>
        <taxon>Pedobacter</taxon>
    </lineage>
</organism>
<dbReference type="EMBL" id="FNGY01000005">
    <property type="protein sequence ID" value="SDM83060.1"/>
    <property type="molecule type" value="Genomic_DNA"/>
</dbReference>
<dbReference type="RefSeq" id="WP_074608272.1">
    <property type="nucleotide sequence ID" value="NZ_FNGY01000005.1"/>
</dbReference>
<dbReference type="Proteomes" id="UP000183200">
    <property type="component" value="Unassembled WGS sequence"/>
</dbReference>
<gene>
    <name evidence="2" type="ORF">SAMN05421820_105153</name>
</gene>
<accession>A0A1G9WEZ8</accession>
<keyword evidence="1" id="KW-0472">Membrane</keyword>
<dbReference type="PANTHER" id="PTHR32309:SF31">
    <property type="entry name" value="CAPSULAR EXOPOLYSACCHARIDE FAMILY"/>
    <property type="match status" value="1"/>
</dbReference>
<dbReference type="AlphaFoldDB" id="A0A1G9WEZ8"/>
<dbReference type="OrthoDB" id="745212at2"/>
<protein>
    <recommendedName>
        <fullName evidence="4">Lipopolysaccharide biosynthesis protein</fullName>
    </recommendedName>
</protein>
<reference evidence="3" key="1">
    <citation type="submission" date="2016-10" db="EMBL/GenBank/DDBJ databases">
        <authorList>
            <person name="Varghese N."/>
            <person name="Submissions S."/>
        </authorList>
    </citation>
    <scope>NUCLEOTIDE SEQUENCE [LARGE SCALE GENOMIC DNA]</scope>
    <source>
        <strain evidence="3">DSM 19110</strain>
    </source>
</reference>
<dbReference type="PANTHER" id="PTHR32309">
    <property type="entry name" value="TYROSINE-PROTEIN KINASE"/>
    <property type="match status" value="1"/>
</dbReference>
<evidence type="ECO:0000313" key="3">
    <source>
        <dbReference type="Proteomes" id="UP000183200"/>
    </source>
</evidence>
<proteinExistence type="predicted"/>
<evidence type="ECO:0000313" key="2">
    <source>
        <dbReference type="EMBL" id="SDM83060.1"/>
    </source>
</evidence>
<keyword evidence="3" id="KW-1185">Reference proteome</keyword>
<keyword evidence="1" id="KW-1133">Transmembrane helix</keyword>
<sequence>MSSENLNTNLVNTDEMSLKELFGKFKEWFRYLISKWMIIVALGLVGGVLGFLYAKSKKAIFIATTTFVLEEGGGGGMGQYAGIASMVGIDLGGGGTGLFQGDNILQLYKSRSMIKNALLSTFVIDGKKELLIDQYIKSGNFRKRWGGNPKLKDITFPQSGNFNRTQDSILNEFVREINNSVLNVSKPDKKLSIIKVTVKSIDENFAKSFNDQMVATVSQFYVDTKTKKSLENVSILQQKTDSVVAVMNGAISISANTIDATPNLNPTRQILRTPVQRSQFNAETNKELLKELMKNLELSKISLRKESPLIQVVDSPIFPLEIDKFGKSKGIILGGFWFGFLTVLFFLVKKVLRDILA</sequence>
<name>A0A1G9WEZ8_9SPHI</name>
<evidence type="ECO:0000256" key="1">
    <source>
        <dbReference type="SAM" id="Phobius"/>
    </source>
</evidence>
<feature type="transmembrane region" description="Helical" evidence="1">
    <location>
        <begin position="36"/>
        <end position="54"/>
    </location>
</feature>